<reference evidence="1" key="1">
    <citation type="journal article" date="2020" name="Nature">
        <title>Giant virus diversity and host interactions through global metagenomics.</title>
        <authorList>
            <person name="Schulz F."/>
            <person name="Roux S."/>
            <person name="Paez-Espino D."/>
            <person name="Jungbluth S."/>
            <person name="Walsh D.A."/>
            <person name="Denef V.J."/>
            <person name="McMahon K.D."/>
            <person name="Konstantinidis K.T."/>
            <person name="Eloe-Fadrosh E.A."/>
            <person name="Kyrpides N.C."/>
            <person name="Woyke T."/>
        </authorList>
    </citation>
    <scope>NUCLEOTIDE SEQUENCE</scope>
    <source>
        <strain evidence="1">GVMAG-M-3300023184-184</strain>
    </source>
</reference>
<proteinExistence type="predicted"/>
<evidence type="ECO:0000313" key="1">
    <source>
        <dbReference type="EMBL" id="QHT86132.1"/>
    </source>
</evidence>
<dbReference type="EMBL" id="MN740058">
    <property type="protein sequence ID" value="QHT86132.1"/>
    <property type="molecule type" value="Genomic_DNA"/>
</dbReference>
<dbReference type="AlphaFoldDB" id="A0A6C0I037"/>
<sequence>MYFVFEDKINSLAGKYRKNIKNEQENIAKEREQSKNDLSKICDCETYCEKYKIKEPLIEPSVKPPQKNMSLNIFDYLKGVFNNKSEKVEERNIIGEPENNETVIEIENNEKDEQPDYNKLQIKNRLLF</sequence>
<name>A0A6C0I037_9ZZZZ</name>
<organism evidence="1">
    <name type="scientific">viral metagenome</name>
    <dbReference type="NCBI Taxonomy" id="1070528"/>
    <lineage>
        <taxon>unclassified sequences</taxon>
        <taxon>metagenomes</taxon>
        <taxon>organismal metagenomes</taxon>
    </lineage>
</organism>
<protein>
    <submittedName>
        <fullName evidence="1">Uncharacterized protein</fullName>
    </submittedName>
</protein>
<accession>A0A6C0I037</accession>